<feature type="compositionally biased region" description="Polar residues" evidence="1">
    <location>
        <begin position="44"/>
        <end position="57"/>
    </location>
</feature>
<keyword evidence="3" id="KW-1185">Reference proteome</keyword>
<evidence type="ECO:0000313" key="2">
    <source>
        <dbReference type="EMBL" id="KAK9669369.1"/>
    </source>
</evidence>
<organism evidence="2 3">
    <name type="scientific">Saponaria officinalis</name>
    <name type="common">Common soapwort</name>
    <name type="synonym">Lychnis saponaria</name>
    <dbReference type="NCBI Taxonomy" id="3572"/>
    <lineage>
        <taxon>Eukaryota</taxon>
        <taxon>Viridiplantae</taxon>
        <taxon>Streptophyta</taxon>
        <taxon>Embryophyta</taxon>
        <taxon>Tracheophyta</taxon>
        <taxon>Spermatophyta</taxon>
        <taxon>Magnoliopsida</taxon>
        <taxon>eudicotyledons</taxon>
        <taxon>Gunneridae</taxon>
        <taxon>Pentapetalae</taxon>
        <taxon>Caryophyllales</taxon>
        <taxon>Caryophyllaceae</taxon>
        <taxon>Caryophylleae</taxon>
        <taxon>Saponaria</taxon>
    </lineage>
</organism>
<dbReference type="EMBL" id="JBDFQZ010000013">
    <property type="protein sequence ID" value="KAK9669369.1"/>
    <property type="molecule type" value="Genomic_DNA"/>
</dbReference>
<evidence type="ECO:0000256" key="1">
    <source>
        <dbReference type="SAM" id="MobiDB-lite"/>
    </source>
</evidence>
<dbReference type="Proteomes" id="UP001443914">
    <property type="component" value="Unassembled WGS sequence"/>
</dbReference>
<feature type="compositionally biased region" description="Polar residues" evidence="1">
    <location>
        <begin position="125"/>
        <end position="136"/>
    </location>
</feature>
<proteinExistence type="predicted"/>
<gene>
    <name evidence="2" type="ORF">RND81_13G125300</name>
</gene>
<dbReference type="AlphaFoldDB" id="A0AAW1H2N2"/>
<sequence length="158" mass="16017">MSKATVVRDCSVTLKLFHGGSFSRKDSGGGGRGRPRSTHVPDQPASTAMPPSSSQQLEAHHDITAQPTRTGRGGRVIKTARGGGAAGRRGGRGPAGNQGRGRGRPPRATGAPTGLGVLFDDHGNIFTNDPGSTSGPRSIVSGPDVATTTPSTQASVNI</sequence>
<feature type="region of interest" description="Disordered" evidence="1">
    <location>
        <begin position="16"/>
        <end position="158"/>
    </location>
</feature>
<protein>
    <submittedName>
        <fullName evidence="2">Uncharacterized protein</fullName>
    </submittedName>
</protein>
<name>A0AAW1H2N2_SAPOF</name>
<feature type="compositionally biased region" description="Gly residues" evidence="1">
    <location>
        <begin position="81"/>
        <end position="100"/>
    </location>
</feature>
<accession>A0AAW1H2N2</accession>
<reference evidence="2" key="1">
    <citation type="submission" date="2024-03" db="EMBL/GenBank/DDBJ databases">
        <title>WGS assembly of Saponaria officinalis var. Norfolk2.</title>
        <authorList>
            <person name="Jenkins J."/>
            <person name="Shu S."/>
            <person name="Grimwood J."/>
            <person name="Barry K."/>
            <person name="Goodstein D."/>
            <person name="Schmutz J."/>
            <person name="Leebens-Mack J."/>
            <person name="Osbourn A."/>
        </authorList>
    </citation>
    <scope>NUCLEOTIDE SEQUENCE [LARGE SCALE GENOMIC DNA]</scope>
    <source>
        <strain evidence="2">JIC</strain>
    </source>
</reference>
<evidence type="ECO:0000313" key="3">
    <source>
        <dbReference type="Proteomes" id="UP001443914"/>
    </source>
</evidence>
<feature type="compositionally biased region" description="Polar residues" evidence="1">
    <location>
        <begin position="146"/>
        <end position="158"/>
    </location>
</feature>
<comment type="caution">
    <text evidence="2">The sequence shown here is derived from an EMBL/GenBank/DDBJ whole genome shotgun (WGS) entry which is preliminary data.</text>
</comment>